<accession>F0JE34</accession>
<keyword evidence="3 5" id="KW-0533">Nickel</keyword>
<dbReference type="HOGENOM" id="CLU_093757_2_0_7"/>
<dbReference type="GO" id="GO:0065003">
    <property type="term" value="P:protein-containing complex assembly"/>
    <property type="evidence" value="ECO:0007669"/>
    <property type="project" value="InterPro"/>
</dbReference>
<dbReference type="KEGG" id="ddn:DND132_1435"/>
<dbReference type="GO" id="GO:0019627">
    <property type="term" value="P:urea metabolic process"/>
    <property type="evidence" value="ECO:0007669"/>
    <property type="project" value="InterPro"/>
</dbReference>
<dbReference type="InterPro" id="IPR007864">
    <property type="entry name" value="UreE_C_dom"/>
</dbReference>
<dbReference type="RefSeq" id="WP_014322071.1">
    <property type="nucleotide sequence ID" value="NC_016803.1"/>
</dbReference>
<dbReference type="SUPFAM" id="SSF69287">
    <property type="entry name" value="Urease metallochaperone UreE, N-terminal domain"/>
    <property type="match status" value="1"/>
</dbReference>
<dbReference type="Gene3D" id="3.30.70.790">
    <property type="entry name" value="UreE, C-terminal domain"/>
    <property type="match status" value="1"/>
</dbReference>
<comment type="function">
    <text evidence="5">Involved in urease metallocenter assembly. Binds nickel. Probably functions as a nickel donor during metallocenter assembly.</text>
</comment>
<dbReference type="GO" id="GO:0006457">
    <property type="term" value="P:protein folding"/>
    <property type="evidence" value="ECO:0007669"/>
    <property type="project" value="InterPro"/>
</dbReference>
<comment type="subcellular location">
    <subcellularLocation>
        <location evidence="1 5">Cytoplasm</location>
    </subcellularLocation>
</comment>
<evidence type="ECO:0000256" key="2">
    <source>
        <dbReference type="ARBA" id="ARBA00022490"/>
    </source>
</evidence>
<evidence type="ECO:0000313" key="7">
    <source>
        <dbReference type="EMBL" id="EGB14643.1"/>
    </source>
</evidence>
<evidence type="ECO:0000259" key="6">
    <source>
        <dbReference type="SMART" id="SM00988"/>
    </source>
</evidence>
<name>F0JE34_9BACT</name>
<dbReference type="InterPro" id="IPR036118">
    <property type="entry name" value="UreE_N_sf"/>
</dbReference>
<dbReference type="NCBIfam" id="NF009751">
    <property type="entry name" value="PRK13261.1-1"/>
    <property type="match status" value="1"/>
</dbReference>
<dbReference type="AlphaFoldDB" id="F0JE34"/>
<dbReference type="Gene3D" id="2.60.260.20">
    <property type="entry name" value="Urease metallochaperone UreE, N-terminal domain"/>
    <property type="match status" value="1"/>
</dbReference>
<dbReference type="Proteomes" id="UP000007845">
    <property type="component" value="Chromosome"/>
</dbReference>
<gene>
    <name evidence="5" type="primary">ureE</name>
    <name evidence="7" type="ORF">DND132_1435</name>
</gene>
<evidence type="ECO:0000256" key="1">
    <source>
        <dbReference type="ARBA" id="ARBA00004496"/>
    </source>
</evidence>
<dbReference type="SMART" id="SM00988">
    <property type="entry name" value="UreE_N"/>
    <property type="match status" value="1"/>
</dbReference>
<dbReference type="PIRSF" id="PIRSF036402">
    <property type="entry name" value="Ureas_acces_UreE"/>
    <property type="match status" value="1"/>
</dbReference>
<feature type="domain" description="UreE urease accessory N-terminal" evidence="6">
    <location>
        <begin position="1"/>
        <end position="65"/>
    </location>
</feature>
<keyword evidence="8" id="KW-1185">Reference proteome</keyword>
<dbReference type="GO" id="GO:0051082">
    <property type="term" value="F:unfolded protein binding"/>
    <property type="evidence" value="ECO:0007669"/>
    <property type="project" value="UniProtKB-UniRule"/>
</dbReference>
<dbReference type="OrthoDB" id="5421304at2"/>
<dbReference type="CDD" id="cd00571">
    <property type="entry name" value="UreE"/>
    <property type="match status" value="1"/>
</dbReference>
<dbReference type="GO" id="GO:0016151">
    <property type="term" value="F:nickel cation binding"/>
    <property type="evidence" value="ECO:0007669"/>
    <property type="project" value="UniProtKB-UniRule"/>
</dbReference>
<reference evidence="7 8" key="1">
    <citation type="journal article" date="2011" name="J. Bacteriol.">
        <title>Genome sequence of the mercury-methylating strain Desulfovibrio desulfuricans ND132.</title>
        <authorList>
            <person name="Brown S.D."/>
            <person name="Gilmour C.C."/>
            <person name="Kucken A.M."/>
            <person name="Wall J.D."/>
            <person name="Elias D.A."/>
            <person name="Brandt C.C."/>
            <person name="Podar M."/>
            <person name="Chertkov O."/>
            <person name="Held B."/>
            <person name="Bruce D.C."/>
            <person name="Detter J.C."/>
            <person name="Tapia R."/>
            <person name="Han C.S."/>
            <person name="Goodwin L.A."/>
            <person name="Cheng J.F."/>
            <person name="Pitluck S."/>
            <person name="Woyke T."/>
            <person name="Mikhailova N."/>
            <person name="Ivanova N.N."/>
            <person name="Han J."/>
            <person name="Lucas S."/>
            <person name="Lapidus A.L."/>
            <person name="Land M.L."/>
            <person name="Hauser L.J."/>
            <person name="Palumbo A.V."/>
        </authorList>
    </citation>
    <scope>NUCLEOTIDE SEQUENCE [LARGE SCALE GENOMIC DNA]</scope>
    <source>
        <strain evidence="7 8">ND132</strain>
    </source>
</reference>
<keyword evidence="2 5" id="KW-0963">Cytoplasm</keyword>
<dbReference type="Pfam" id="PF02814">
    <property type="entry name" value="UreE_N"/>
    <property type="match status" value="1"/>
</dbReference>
<proteinExistence type="inferred from homology"/>
<dbReference type="SMR" id="F0JE34"/>
<keyword evidence="4 5" id="KW-0143">Chaperone</keyword>
<evidence type="ECO:0000256" key="3">
    <source>
        <dbReference type="ARBA" id="ARBA00022596"/>
    </source>
</evidence>
<dbReference type="GO" id="GO:0005737">
    <property type="term" value="C:cytoplasm"/>
    <property type="evidence" value="ECO:0007669"/>
    <property type="project" value="UniProtKB-SubCell"/>
</dbReference>
<protein>
    <recommendedName>
        <fullName evidence="5">Urease accessory protein UreE</fullName>
    </recommendedName>
</protein>
<dbReference type="InterPro" id="IPR012406">
    <property type="entry name" value="UreE"/>
</dbReference>
<dbReference type="Pfam" id="PF05194">
    <property type="entry name" value="UreE_C"/>
    <property type="match status" value="1"/>
</dbReference>
<organism evidence="7 8">
    <name type="scientific">Pseudodesulfovibrio mercurii</name>
    <dbReference type="NCBI Taxonomy" id="641491"/>
    <lineage>
        <taxon>Bacteria</taxon>
        <taxon>Pseudomonadati</taxon>
        <taxon>Thermodesulfobacteriota</taxon>
        <taxon>Desulfovibrionia</taxon>
        <taxon>Desulfovibrionales</taxon>
        <taxon>Desulfovibrionaceae</taxon>
    </lineage>
</organism>
<dbReference type="STRING" id="641491.DND132_1435"/>
<evidence type="ECO:0000313" key="8">
    <source>
        <dbReference type="Proteomes" id="UP000007845"/>
    </source>
</evidence>
<evidence type="ECO:0000256" key="5">
    <source>
        <dbReference type="HAMAP-Rule" id="MF_00822"/>
    </source>
</evidence>
<dbReference type="SUPFAM" id="SSF69737">
    <property type="entry name" value="Urease metallochaperone UreE, C-terminal domain"/>
    <property type="match status" value="1"/>
</dbReference>
<evidence type="ECO:0000256" key="4">
    <source>
        <dbReference type="ARBA" id="ARBA00023186"/>
    </source>
</evidence>
<dbReference type="HAMAP" id="MF_00822">
    <property type="entry name" value="UreE"/>
    <property type="match status" value="1"/>
</dbReference>
<comment type="similarity">
    <text evidence="5">Belongs to the UreE family.</text>
</comment>
<dbReference type="EMBL" id="CP003220">
    <property type="protein sequence ID" value="EGB14643.1"/>
    <property type="molecule type" value="Genomic_DNA"/>
</dbReference>
<dbReference type="InterPro" id="IPR004029">
    <property type="entry name" value="UreE_N"/>
</dbReference>
<sequence length="157" mass="17394" precursor="true">MLRIREILAAPDGRTDDALTLPHHLRARSRQRVRLDSGREAGLLLPRGTVLRDGDVLLAEDGCRVLVRADIEPLSEACFADGQAMAMACFHLGNRHVPLEIGLGRIRYIHDPVVDDMLRTMGFAVTALMGPFHPEAGAYHMPHIRLNCEPVYVGSRP</sequence>
<dbReference type="eggNOG" id="COG2371">
    <property type="taxonomic scope" value="Bacteria"/>
</dbReference>